<protein>
    <recommendedName>
        <fullName evidence="3">DUF4288 domain-containing protein</fullName>
    </recommendedName>
</protein>
<organism evidence="1 2">
    <name type="scientific">Paenibacillus aceti</name>
    <dbReference type="NCBI Taxonomy" id="1820010"/>
    <lineage>
        <taxon>Bacteria</taxon>
        <taxon>Bacillati</taxon>
        <taxon>Bacillota</taxon>
        <taxon>Bacilli</taxon>
        <taxon>Bacillales</taxon>
        <taxon>Paenibacillaceae</taxon>
        <taxon>Paenibacillus</taxon>
    </lineage>
</organism>
<reference evidence="2" key="1">
    <citation type="journal article" date="2019" name="Int. J. Syst. Evol. Microbiol.">
        <title>The Global Catalogue of Microorganisms (GCM) 10K type strain sequencing project: providing services to taxonomists for standard genome sequencing and annotation.</title>
        <authorList>
            <consortium name="The Broad Institute Genomics Platform"/>
            <consortium name="The Broad Institute Genome Sequencing Center for Infectious Disease"/>
            <person name="Wu L."/>
            <person name="Ma J."/>
        </authorList>
    </citation>
    <scope>NUCLEOTIDE SEQUENCE [LARGE SCALE GENOMIC DNA]</scope>
    <source>
        <strain evidence="2">CGMCC 1.15420</strain>
    </source>
</reference>
<proteinExistence type="predicted"/>
<accession>A0ABQ1VQC3</accession>
<dbReference type="Proteomes" id="UP000608420">
    <property type="component" value="Unassembled WGS sequence"/>
</dbReference>
<evidence type="ECO:0000313" key="2">
    <source>
        <dbReference type="Proteomes" id="UP000608420"/>
    </source>
</evidence>
<dbReference type="RefSeq" id="WP_120462557.1">
    <property type="nucleotide sequence ID" value="NZ_BMIW01000003.1"/>
</dbReference>
<comment type="caution">
    <text evidence="1">The sequence shown here is derived from an EMBL/GenBank/DDBJ whole genome shotgun (WGS) entry which is preliminary data.</text>
</comment>
<evidence type="ECO:0000313" key="1">
    <source>
        <dbReference type="EMBL" id="GGF86581.1"/>
    </source>
</evidence>
<evidence type="ECO:0008006" key="3">
    <source>
        <dbReference type="Google" id="ProtNLM"/>
    </source>
</evidence>
<dbReference type="EMBL" id="BMIW01000003">
    <property type="protein sequence ID" value="GGF86581.1"/>
    <property type="molecule type" value="Genomic_DNA"/>
</dbReference>
<name>A0ABQ1VQC3_9BACL</name>
<sequence length="108" mass="12614">MQDYNLAVVLRMELEDELFPDGMNTEQIKILDRVEQKFNKAYQAGYKDAQLFSSVEWSNNACLGYVILGAKNISYTDKQIASIVHSVYREFDFKTIEEAKQAYERSHY</sequence>
<keyword evidence="2" id="KW-1185">Reference proteome</keyword>
<gene>
    <name evidence="1" type="ORF">GCM10010913_05130</name>
</gene>